<feature type="transmembrane region" description="Helical" evidence="1">
    <location>
        <begin position="49"/>
        <end position="68"/>
    </location>
</feature>
<evidence type="ECO:0000313" key="2">
    <source>
        <dbReference type="EMBL" id="GEM83784.1"/>
    </source>
</evidence>
<accession>A0A511R2F6</accession>
<name>A0A511R2F6_9DEIN</name>
<evidence type="ECO:0000313" key="3">
    <source>
        <dbReference type="Proteomes" id="UP000321197"/>
    </source>
</evidence>
<dbReference type="Proteomes" id="UP000321197">
    <property type="component" value="Unassembled WGS sequence"/>
</dbReference>
<dbReference type="RefSeq" id="WP_119339705.1">
    <property type="nucleotide sequence ID" value="NZ_BJXL01000061.1"/>
</dbReference>
<organism evidence="2 3">
    <name type="scientific">Meiothermus hypogaeus NBRC 106114</name>
    <dbReference type="NCBI Taxonomy" id="1227553"/>
    <lineage>
        <taxon>Bacteria</taxon>
        <taxon>Thermotogati</taxon>
        <taxon>Deinococcota</taxon>
        <taxon>Deinococci</taxon>
        <taxon>Thermales</taxon>
        <taxon>Thermaceae</taxon>
        <taxon>Meiothermus</taxon>
    </lineage>
</organism>
<dbReference type="AlphaFoldDB" id="A0A511R2F6"/>
<keyword evidence="1" id="KW-0472">Membrane</keyword>
<reference evidence="2 3" key="1">
    <citation type="submission" date="2019-07" db="EMBL/GenBank/DDBJ databases">
        <title>Whole genome shotgun sequence of Meiothermus hypogaeus NBRC 106114.</title>
        <authorList>
            <person name="Hosoyama A."/>
            <person name="Uohara A."/>
            <person name="Ohji S."/>
            <person name="Ichikawa N."/>
        </authorList>
    </citation>
    <scope>NUCLEOTIDE SEQUENCE [LARGE SCALE GENOMIC DNA]</scope>
    <source>
        <strain evidence="2 3">NBRC 106114</strain>
    </source>
</reference>
<keyword evidence="1" id="KW-1133">Transmembrane helix</keyword>
<feature type="transmembrane region" description="Helical" evidence="1">
    <location>
        <begin position="88"/>
        <end position="107"/>
    </location>
</feature>
<proteinExistence type="predicted"/>
<comment type="caution">
    <text evidence="2">The sequence shown here is derived from an EMBL/GenBank/DDBJ whole genome shotgun (WGS) entry which is preliminary data.</text>
</comment>
<gene>
    <name evidence="2" type="ORF">MHY01S_19500</name>
</gene>
<feature type="transmembrane region" description="Helical" evidence="1">
    <location>
        <begin position="15"/>
        <end position="37"/>
    </location>
</feature>
<keyword evidence="1" id="KW-0812">Transmembrane</keyword>
<protein>
    <submittedName>
        <fullName evidence="2">Uncharacterized protein</fullName>
    </submittedName>
</protein>
<sequence length="108" mass="12349">MTQESQKVIPPHLQVLLMIARGLYFTAGNLMFVAEFLQWRTKGYSWPEPSAWFAVLGLILMLQAFFGLTHKWLHTLMRVRPVLVSYTLWSMVVTGAGFLVVAFFLAIT</sequence>
<evidence type="ECO:0000256" key="1">
    <source>
        <dbReference type="SAM" id="Phobius"/>
    </source>
</evidence>
<dbReference type="EMBL" id="BJXL01000061">
    <property type="protein sequence ID" value="GEM83784.1"/>
    <property type="molecule type" value="Genomic_DNA"/>
</dbReference>